<name>A0A812KG42_9DINO</name>
<dbReference type="Proteomes" id="UP000604046">
    <property type="component" value="Unassembled WGS sequence"/>
</dbReference>
<evidence type="ECO:0000313" key="2">
    <source>
        <dbReference type="Proteomes" id="UP000604046"/>
    </source>
</evidence>
<dbReference type="EMBL" id="CAJNDS010000617">
    <property type="protein sequence ID" value="CAE7223127.1"/>
    <property type="molecule type" value="Genomic_DNA"/>
</dbReference>
<keyword evidence="2" id="KW-1185">Reference proteome</keyword>
<proteinExistence type="predicted"/>
<sequence length="184" mass="20883">MVALSLSPSLSLLQTSQRPAPVLCRFGSMWQVLWPREVQHGEEADGACPRTDVSVLLEKALQQFREDLVLELQHIRHDITKDFAGLREDLLKNFPHKQDTHDQLGDETDVPMNISDITDASSMQQICQDAQMEWTMEAEKEDAVRSQAKVLEFHMDVDDEEAWGDLGPNVVPTPFDVTISKQEQ</sequence>
<protein>
    <submittedName>
        <fullName evidence="1">Uncharacterized protein</fullName>
    </submittedName>
</protein>
<dbReference type="AlphaFoldDB" id="A0A812KG42"/>
<comment type="caution">
    <text evidence="1">The sequence shown here is derived from an EMBL/GenBank/DDBJ whole genome shotgun (WGS) entry which is preliminary data.</text>
</comment>
<organism evidence="1 2">
    <name type="scientific">Symbiodinium natans</name>
    <dbReference type="NCBI Taxonomy" id="878477"/>
    <lineage>
        <taxon>Eukaryota</taxon>
        <taxon>Sar</taxon>
        <taxon>Alveolata</taxon>
        <taxon>Dinophyceae</taxon>
        <taxon>Suessiales</taxon>
        <taxon>Symbiodiniaceae</taxon>
        <taxon>Symbiodinium</taxon>
    </lineage>
</organism>
<reference evidence="1" key="1">
    <citation type="submission" date="2021-02" db="EMBL/GenBank/DDBJ databases">
        <authorList>
            <person name="Dougan E. K."/>
            <person name="Rhodes N."/>
            <person name="Thang M."/>
            <person name="Chan C."/>
        </authorList>
    </citation>
    <scope>NUCLEOTIDE SEQUENCE</scope>
</reference>
<accession>A0A812KG42</accession>
<evidence type="ECO:0000313" key="1">
    <source>
        <dbReference type="EMBL" id="CAE7223127.1"/>
    </source>
</evidence>
<gene>
    <name evidence="1" type="ORF">SNAT2548_LOCUS8377</name>
</gene>